<proteinExistence type="predicted"/>
<gene>
    <name evidence="3" type="ORF">F8388_002931</name>
</gene>
<dbReference type="AlphaFoldDB" id="A0A7J6H6C8"/>
<keyword evidence="1" id="KW-0863">Zinc-finger</keyword>
<organism evidence="3 4">
    <name type="scientific">Cannabis sativa</name>
    <name type="common">Hemp</name>
    <name type="synonym">Marijuana</name>
    <dbReference type="NCBI Taxonomy" id="3483"/>
    <lineage>
        <taxon>Eukaryota</taxon>
        <taxon>Viridiplantae</taxon>
        <taxon>Streptophyta</taxon>
        <taxon>Embryophyta</taxon>
        <taxon>Tracheophyta</taxon>
        <taxon>Spermatophyta</taxon>
        <taxon>Magnoliopsida</taxon>
        <taxon>eudicotyledons</taxon>
        <taxon>Gunneridae</taxon>
        <taxon>Pentapetalae</taxon>
        <taxon>rosids</taxon>
        <taxon>fabids</taxon>
        <taxon>Rosales</taxon>
        <taxon>Cannabaceae</taxon>
        <taxon>Cannabis</taxon>
    </lineage>
</organism>
<dbReference type="Pfam" id="PF14392">
    <property type="entry name" value="zf-CCHC_4"/>
    <property type="match status" value="1"/>
</dbReference>
<dbReference type="PROSITE" id="PS50158">
    <property type="entry name" value="ZF_CCHC"/>
    <property type="match status" value="1"/>
</dbReference>
<dbReference type="GO" id="GO:0003676">
    <property type="term" value="F:nucleic acid binding"/>
    <property type="evidence" value="ECO:0007669"/>
    <property type="project" value="InterPro"/>
</dbReference>
<comment type="caution">
    <text evidence="3">The sequence shown here is derived from an EMBL/GenBank/DDBJ whole genome shotgun (WGS) entry which is preliminary data.</text>
</comment>
<protein>
    <recommendedName>
        <fullName evidence="2">CCHC-type domain-containing protein</fullName>
    </recommendedName>
</protein>
<name>A0A7J6H6C8_CANSA</name>
<evidence type="ECO:0000313" key="3">
    <source>
        <dbReference type="EMBL" id="KAF4389989.1"/>
    </source>
</evidence>
<dbReference type="InterPro" id="IPR025836">
    <property type="entry name" value="Zn_knuckle_CX2CX4HX4C"/>
</dbReference>
<reference evidence="3 4" key="1">
    <citation type="journal article" date="2020" name="bioRxiv">
        <title>Sequence and annotation of 42 cannabis genomes reveals extensive copy number variation in cannabinoid synthesis and pathogen resistance genes.</title>
        <authorList>
            <person name="Mckernan K.J."/>
            <person name="Helbert Y."/>
            <person name="Kane L.T."/>
            <person name="Ebling H."/>
            <person name="Zhang L."/>
            <person name="Liu B."/>
            <person name="Eaton Z."/>
            <person name="Mclaughlin S."/>
            <person name="Kingan S."/>
            <person name="Baybayan P."/>
            <person name="Concepcion G."/>
            <person name="Jordan M."/>
            <person name="Riva A."/>
            <person name="Barbazuk W."/>
            <person name="Harkins T."/>
        </authorList>
    </citation>
    <scope>NUCLEOTIDE SEQUENCE [LARGE SCALE GENOMIC DNA]</scope>
    <source>
        <strain evidence="4">cv. Jamaican Lion 4</strain>
        <tissue evidence="3">Leaf</tissue>
    </source>
</reference>
<accession>A0A7J6H6C8</accession>
<dbReference type="InterPro" id="IPR001878">
    <property type="entry name" value="Znf_CCHC"/>
</dbReference>
<dbReference type="GO" id="GO:0008270">
    <property type="term" value="F:zinc ion binding"/>
    <property type="evidence" value="ECO:0007669"/>
    <property type="project" value="UniProtKB-KW"/>
</dbReference>
<evidence type="ECO:0000259" key="2">
    <source>
        <dbReference type="PROSITE" id="PS50158"/>
    </source>
</evidence>
<dbReference type="Proteomes" id="UP000525078">
    <property type="component" value="Unassembled WGS sequence"/>
</dbReference>
<keyword evidence="1" id="KW-0862">Zinc</keyword>
<feature type="domain" description="CCHC-type" evidence="2">
    <location>
        <begin position="20"/>
        <end position="33"/>
    </location>
</feature>
<evidence type="ECO:0000313" key="4">
    <source>
        <dbReference type="Proteomes" id="UP000525078"/>
    </source>
</evidence>
<keyword evidence="1" id="KW-0479">Metal-binding</keyword>
<sequence>MEEGVCLWCYFKFENLPQFCFKCGMIGHIEMMCNRRRRLIMDDLIDRSHVRLGNRIKHYFSALEAEDARMEVMALEPERREDTNEPSMVTEAGGQEGGQINATLQNNIEAICPAVEAPASCPKEIMEDPIECTNVDVALDVTQGKDGGVACSTISEYPPAGSFDPITKTAVKRPRPNMKGTTARIWMGLLLLWDWAQWTEYREKRKD</sequence>
<evidence type="ECO:0000256" key="1">
    <source>
        <dbReference type="PROSITE-ProRule" id="PRU00047"/>
    </source>
</evidence>
<dbReference type="EMBL" id="JAATIP010000030">
    <property type="protein sequence ID" value="KAF4389989.1"/>
    <property type="molecule type" value="Genomic_DNA"/>
</dbReference>